<accession>A0A7V4DXB7</accession>
<dbReference type="Gene3D" id="3.90.320.10">
    <property type="match status" value="1"/>
</dbReference>
<name>A0A7V4DXB7_DICTH</name>
<dbReference type="EMBL" id="DTDV01000011">
    <property type="protein sequence ID" value="HGK23567.1"/>
    <property type="molecule type" value="Genomic_DNA"/>
</dbReference>
<reference evidence="1" key="1">
    <citation type="journal article" date="2020" name="mSystems">
        <title>Genome- and Community-Level Interaction Insights into Carbon Utilization and Element Cycling Functions of Hydrothermarchaeota in Hydrothermal Sediment.</title>
        <authorList>
            <person name="Zhou Z."/>
            <person name="Liu Y."/>
            <person name="Xu W."/>
            <person name="Pan J."/>
            <person name="Luo Z.H."/>
            <person name="Li M."/>
        </authorList>
    </citation>
    <scope>NUCLEOTIDE SEQUENCE [LARGE SCALE GENOMIC DNA]</scope>
    <source>
        <strain evidence="1">SpSt-70</strain>
    </source>
</reference>
<dbReference type="InterPro" id="IPR011604">
    <property type="entry name" value="PDDEXK-like_dom_sf"/>
</dbReference>
<protein>
    <recommendedName>
        <fullName evidence="2">PD-(D/E)XK endonuclease-like domain-containing protein</fullName>
    </recommendedName>
</protein>
<proteinExistence type="predicted"/>
<gene>
    <name evidence="1" type="ORF">ENU78_03840</name>
</gene>
<comment type="caution">
    <text evidence="1">The sequence shown here is derived from an EMBL/GenBank/DDBJ whole genome shotgun (WGS) entry which is preliminary data.</text>
</comment>
<dbReference type="AlphaFoldDB" id="A0A7V4DXB7"/>
<sequence length="139" mass="16329">MKALQLVQMRREMRSIINLPYVIELPEKESEIKNSLERKLSQYEECVGKFRVSLAGQCFQKRVWVKQGIPFSNPPSPKTMRVFEVGKILHEYLQNFLDEQGLLVLREFELEDAKRIGHLDAVIWDGRQSILYDFKTVNS</sequence>
<organism evidence="1">
    <name type="scientific">Dictyoglomus thermophilum</name>
    <dbReference type="NCBI Taxonomy" id="14"/>
    <lineage>
        <taxon>Bacteria</taxon>
        <taxon>Pseudomonadati</taxon>
        <taxon>Dictyoglomota</taxon>
        <taxon>Dictyoglomia</taxon>
        <taxon>Dictyoglomales</taxon>
        <taxon>Dictyoglomaceae</taxon>
        <taxon>Dictyoglomus</taxon>
    </lineage>
</organism>
<evidence type="ECO:0000313" key="1">
    <source>
        <dbReference type="EMBL" id="HGK23567.1"/>
    </source>
</evidence>
<evidence type="ECO:0008006" key="2">
    <source>
        <dbReference type="Google" id="ProtNLM"/>
    </source>
</evidence>